<keyword evidence="2" id="KW-0472">Membrane</keyword>
<keyword evidence="1" id="KW-0732">Signal</keyword>
<dbReference type="RefSeq" id="WP_013134285.1">
    <property type="nucleotide sequence ID" value="NC_014166.1"/>
</dbReference>
<evidence type="ECO:0000313" key="4">
    <source>
        <dbReference type="EMBL" id="ADG92140.1"/>
    </source>
</evidence>
<evidence type="ECO:0000259" key="3">
    <source>
        <dbReference type="Pfam" id="PF01551"/>
    </source>
</evidence>
<name>D5UZA3_ARCNC</name>
<dbReference type="SUPFAM" id="SSF51261">
    <property type="entry name" value="Duplicated hybrid motif"/>
    <property type="match status" value="1"/>
</dbReference>
<dbReference type="Pfam" id="PF01551">
    <property type="entry name" value="Peptidase_M23"/>
    <property type="match status" value="1"/>
</dbReference>
<keyword evidence="2" id="KW-1133">Transmembrane helix</keyword>
<gene>
    <name evidence="4" type="ordered locus">Arnit_0475</name>
</gene>
<dbReference type="PANTHER" id="PTHR21666">
    <property type="entry name" value="PEPTIDASE-RELATED"/>
    <property type="match status" value="1"/>
</dbReference>
<dbReference type="AlphaFoldDB" id="D5UZA3"/>
<dbReference type="GO" id="GO:0004222">
    <property type="term" value="F:metalloendopeptidase activity"/>
    <property type="evidence" value="ECO:0007669"/>
    <property type="project" value="TreeGrafter"/>
</dbReference>
<dbReference type="CDD" id="cd12797">
    <property type="entry name" value="M23_peptidase"/>
    <property type="match status" value="1"/>
</dbReference>
<dbReference type="Gene3D" id="2.70.70.10">
    <property type="entry name" value="Glucose Permease (Domain IIA)"/>
    <property type="match status" value="1"/>
</dbReference>
<sequence>MKNKSSFGKVVLFIFIIGAIVAGCFVYLSPMFEKNPPKVDFKDNIYWNLKSKLNLGISDDSGIKFYKVIFKDGNKEIVLDSKVLLEPEKNINLELKSPELDMFFKSNDVEIIVEAVDSSKWNFLEGNKVIDTFHLKIDRKKPVASVVANSFAVRRGGSALVIVKVEDENLKDAYITFNNEQRFDLIPFYKENYYAAIIAWPIKIEKFNIVNLVAIDKADNKSIIKVPLYIRNRKDDKSKIKISDAFIQNVSTKVLEQSGKDVPDNLADVFLKENEVLRNKNVQKIEEVSRKFMDRDLVSGFNLIPFKRLENAATAGRFGQERSYYHNGIKIDEAWHLGIDWASVKKADIFTTNKGRVIFNDYLGIYGNAIIIDHGFGLQSLYAHTSSSNVTVGEEVKENQKIANTGATGAVLGDHLHFGVLVQGIEVDPLEWMDKNWIKTRITDIISDAKKVIDSK</sequence>
<accession>D5UZA3</accession>
<dbReference type="Proteomes" id="UP000000939">
    <property type="component" value="Chromosome"/>
</dbReference>
<dbReference type="EMBL" id="CP001999">
    <property type="protein sequence ID" value="ADG92140.1"/>
    <property type="molecule type" value="Genomic_DNA"/>
</dbReference>
<reference evidence="4 5" key="1">
    <citation type="journal article" date="2010" name="Stand. Genomic Sci.">
        <title>Complete genome sequence of Arcobacter nitrofigilis type strain (CI).</title>
        <authorList>
            <person name="Pati A."/>
            <person name="Gronow S."/>
            <person name="Lapidus A."/>
            <person name="Copeland A."/>
            <person name="Glavina Del Rio T."/>
            <person name="Nolan M."/>
            <person name="Lucas S."/>
            <person name="Tice H."/>
            <person name="Cheng J.F."/>
            <person name="Han C."/>
            <person name="Chertkov O."/>
            <person name="Bruce D."/>
            <person name="Tapia R."/>
            <person name="Goodwin L."/>
            <person name="Pitluck S."/>
            <person name="Liolios K."/>
            <person name="Ivanova N."/>
            <person name="Mavromatis K."/>
            <person name="Chen A."/>
            <person name="Palaniappan K."/>
            <person name="Land M."/>
            <person name="Hauser L."/>
            <person name="Chang Y.J."/>
            <person name="Jeffries C.D."/>
            <person name="Detter J.C."/>
            <person name="Rohde M."/>
            <person name="Goker M."/>
            <person name="Bristow J."/>
            <person name="Eisen J.A."/>
            <person name="Markowitz V."/>
            <person name="Hugenholtz P."/>
            <person name="Klenk H.P."/>
            <person name="Kyrpides N.C."/>
        </authorList>
    </citation>
    <scope>NUCLEOTIDE SEQUENCE [LARGE SCALE GENOMIC DNA]</scope>
    <source>
        <strain evidence="5">ATCC 33309 / DSM 7299 / CCUG 15893 / LMG 7604 / NCTC 12251 / CI</strain>
    </source>
</reference>
<evidence type="ECO:0000256" key="2">
    <source>
        <dbReference type="SAM" id="Phobius"/>
    </source>
</evidence>
<evidence type="ECO:0000313" key="5">
    <source>
        <dbReference type="Proteomes" id="UP000000939"/>
    </source>
</evidence>
<keyword evidence="5" id="KW-1185">Reference proteome</keyword>
<dbReference type="HOGENOM" id="CLU_048239_0_0_7"/>
<evidence type="ECO:0000256" key="1">
    <source>
        <dbReference type="ARBA" id="ARBA00022729"/>
    </source>
</evidence>
<dbReference type="KEGG" id="ant:Arnit_0475"/>
<dbReference type="eggNOG" id="COG0739">
    <property type="taxonomic scope" value="Bacteria"/>
</dbReference>
<dbReference type="InterPro" id="IPR011055">
    <property type="entry name" value="Dup_hybrid_motif"/>
</dbReference>
<dbReference type="PANTHER" id="PTHR21666:SF289">
    <property type="entry name" value="L-ALA--D-GLU ENDOPEPTIDASE"/>
    <property type="match status" value="1"/>
</dbReference>
<organism evidence="4 5">
    <name type="scientific">Arcobacter nitrofigilis (strain ATCC 33309 / DSM 7299 / CCUG 15893 / LMG 7604 / NCTC 12251 / CI)</name>
    <name type="common">Campylobacter nitrofigilis</name>
    <dbReference type="NCBI Taxonomy" id="572480"/>
    <lineage>
        <taxon>Bacteria</taxon>
        <taxon>Pseudomonadati</taxon>
        <taxon>Campylobacterota</taxon>
        <taxon>Epsilonproteobacteria</taxon>
        <taxon>Campylobacterales</taxon>
        <taxon>Arcobacteraceae</taxon>
        <taxon>Arcobacter</taxon>
    </lineage>
</organism>
<dbReference type="InterPro" id="IPR016047">
    <property type="entry name" value="M23ase_b-sheet_dom"/>
</dbReference>
<feature type="transmembrane region" description="Helical" evidence="2">
    <location>
        <begin position="7"/>
        <end position="28"/>
    </location>
</feature>
<dbReference type="STRING" id="572480.Arnit_0475"/>
<protein>
    <submittedName>
        <fullName evidence="4">Peptidase M23</fullName>
    </submittedName>
</protein>
<feature type="domain" description="M23ase beta-sheet core" evidence="3">
    <location>
        <begin position="336"/>
        <end position="429"/>
    </location>
</feature>
<keyword evidence="2" id="KW-0812">Transmembrane</keyword>
<dbReference type="InterPro" id="IPR050570">
    <property type="entry name" value="Cell_wall_metabolism_enzyme"/>
</dbReference>
<proteinExistence type="predicted"/>
<dbReference type="PROSITE" id="PS51257">
    <property type="entry name" value="PROKAR_LIPOPROTEIN"/>
    <property type="match status" value="1"/>
</dbReference>